<dbReference type="STRING" id="76595.SAMN05660313_00381"/>
<dbReference type="Proteomes" id="UP000183257">
    <property type="component" value="Unassembled WGS sequence"/>
</dbReference>
<dbReference type="PANTHER" id="PTHR43877">
    <property type="entry name" value="AMINOALKYLPHOSPHONATE N-ACETYLTRANSFERASE-RELATED-RELATED"/>
    <property type="match status" value="1"/>
</dbReference>
<evidence type="ECO:0000313" key="4">
    <source>
        <dbReference type="EMBL" id="SFW18919.1"/>
    </source>
</evidence>
<gene>
    <name evidence="4" type="ORF">SAMN05660313_00381</name>
</gene>
<dbReference type="InterPro" id="IPR016181">
    <property type="entry name" value="Acyl_CoA_acyltransferase"/>
</dbReference>
<evidence type="ECO:0000256" key="1">
    <source>
        <dbReference type="ARBA" id="ARBA00022679"/>
    </source>
</evidence>
<dbReference type="GO" id="GO:0016747">
    <property type="term" value="F:acyltransferase activity, transferring groups other than amino-acyl groups"/>
    <property type="evidence" value="ECO:0007669"/>
    <property type="project" value="InterPro"/>
</dbReference>
<dbReference type="AlphaFoldDB" id="A0A1K1M766"/>
<dbReference type="CDD" id="cd04301">
    <property type="entry name" value="NAT_SF"/>
    <property type="match status" value="1"/>
</dbReference>
<name>A0A1K1M766_9FLAO</name>
<dbReference type="InterPro" id="IPR050832">
    <property type="entry name" value="Bact_Acetyltransf"/>
</dbReference>
<evidence type="ECO:0000313" key="5">
    <source>
        <dbReference type="Proteomes" id="UP000183257"/>
    </source>
</evidence>
<reference evidence="5" key="1">
    <citation type="submission" date="2016-11" db="EMBL/GenBank/DDBJ databases">
        <authorList>
            <person name="Varghese N."/>
            <person name="Submissions S."/>
        </authorList>
    </citation>
    <scope>NUCLEOTIDE SEQUENCE [LARGE SCALE GENOMIC DNA]</scope>
    <source>
        <strain evidence="5">DSM 24786</strain>
    </source>
</reference>
<dbReference type="InterPro" id="IPR000182">
    <property type="entry name" value="GNAT_dom"/>
</dbReference>
<dbReference type="EMBL" id="FPIY01000001">
    <property type="protein sequence ID" value="SFW18919.1"/>
    <property type="molecule type" value="Genomic_DNA"/>
</dbReference>
<dbReference type="RefSeq" id="WP_072302057.1">
    <property type="nucleotide sequence ID" value="NZ_FPIY01000001.1"/>
</dbReference>
<keyword evidence="2" id="KW-0012">Acyltransferase</keyword>
<keyword evidence="1 4" id="KW-0808">Transferase</keyword>
<dbReference type="Gene3D" id="3.40.630.30">
    <property type="match status" value="1"/>
</dbReference>
<dbReference type="PROSITE" id="PS51186">
    <property type="entry name" value="GNAT"/>
    <property type="match status" value="1"/>
</dbReference>
<proteinExistence type="predicted"/>
<accession>A0A1K1M766</accession>
<dbReference type="OrthoDB" id="1450704at2"/>
<dbReference type="SUPFAM" id="SSF55729">
    <property type="entry name" value="Acyl-CoA N-acyltransferases (Nat)"/>
    <property type="match status" value="1"/>
</dbReference>
<evidence type="ECO:0000259" key="3">
    <source>
        <dbReference type="PROSITE" id="PS51186"/>
    </source>
</evidence>
<keyword evidence="5" id="KW-1185">Reference proteome</keyword>
<sequence length="153" mass="17460">MKEIKIRLATTEDIAVLKSFEQGIIKAERPFDETLKPDPISYYSIENLLKDDATAVAVATLEDKLIGSAYATITPAKSHLKHSKYAYLGFMYVDPEQRGKGVNKSIIDFLFRWIKEKNITEVRLDVYSENAAALRAYKKAGFKEHLVNMRMKI</sequence>
<dbReference type="Pfam" id="PF00583">
    <property type="entry name" value="Acetyltransf_1"/>
    <property type="match status" value="1"/>
</dbReference>
<evidence type="ECO:0000256" key="2">
    <source>
        <dbReference type="ARBA" id="ARBA00023315"/>
    </source>
</evidence>
<dbReference type="PANTHER" id="PTHR43877:SF2">
    <property type="entry name" value="AMINOALKYLPHOSPHONATE N-ACETYLTRANSFERASE-RELATED"/>
    <property type="match status" value="1"/>
</dbReference>
<feature type="domain" description="N-acetyltransferase" evidence="3">
    <location>
        <begin position="4"/>
        <end position="153"/>
    </location>
</feature>
<organism evidence="4 5">
    <name type="scientific">Cellulophaga fucicola</name>
    <dbReference type="NCBI Taxonomy" id="76595"/>
    <lineage>
        <taxon>Bacteria</taxon>
        <taxon>Pseudomonadati</taxon>
        <taxon>Bacteroidota</taxon>
        <taxon>Flavobacteriia</taxon>
        <taxon>Flavobacteriales</taxon>
        <taxon>Flavobacteriaceae</taxon>
        <taxon>Cellulophaga</taxon>
    </lineage>
</organism>
<protein>
    <submittedName>
        <fullName evidence="4">Acetyltransferase (GNAT) family protein</fullName>
    </submittedName>
</protein>